<dbReference type="GO" id="GO:0052621">
    <property type="term" value="F:diguanylate cyclase activity"/>
    <property type="evidence" value="ECO:0007669"/>
    <property type="project" value="UniProtKB-EC"/>
</dbReference>
<dbReference type="PANTHER" id="PTHR45138:SF9">
    <property type="entry name" value="DIGUANYLATE CYCLASE DGCM-RELATED"/>
    <property type="match status" value="1"/>
</dbReference>
<dbReference type="InterPro" id="IPR011110">
    <property type="entry name" value="Reg_prop"/>
</dbReference>
<evidence type="ECO:0000256" key="3">
    <source>
        <dbReference type="ARBA" id="ARBA00034247"/>
    </source>
</evidence>
<dbReference type="KEGG" id="marq:MARGE09_P3972"/>
<evidence type="ECO:0000256" key="2">
    <source>
        <dbReference type="ARBA" id="ARBA00012528"/>
    </source>
</evidence>
<dbReference type="AlphaFoldDB" id="A0AAN1WLH2"/>
<dbReference type="NCBIfam" id="TIGR00254">
    <property type="entry name" value="GGDEF"/>
    <property type="match status" value="1"/>
</dbReference>
<evidence type="ECO:0000256" key="4">
    <source>
        <dbReference type="SAM" id="Phobius"/>
    </source>
</evidence>
<dbReference type="InterPro" id="IPR000160">
    <property type="entry name" value="GGDEF_dom"/>
</dbReference>
<dbReference type="InterPro" id="IPR011123">
    <property type="entry name" value="Y_Y_Y"/>
</dbReference>
<dbReference type="EMBL" id="AP023086">
    <property type="protein sequence ID" value="BCD99770.1"/>
    <property type="molecule type" value="Genomic_DNA"/>
</dbReference>
<name>A0AAN1WLH2_9GAMM</name>
<dbReference type="InterPro" id="IPR013783">
    <property type="entry name" value="Ig-like_fold"/>
</dbReference>
<keyword evidence="4" id="KW-0812">Transmembrane</keyword>
<dbReference type="SUPFAM" id="SSF63829">
    <property type="entry name" value="Calcium-dependent phosphotriesterase"/>
    <property type="match status" value="2"/>
</dbReference>
<dbReference type="PROSITE" id="PS51257">
    <property type="entry name" value="PROKAR_LIPOPROTEIN"/>
    <property type="match status" value="1"/>
</dbReference>
<dbReference type="PANTHER" id="PTHR45138">
    <property type="entry name" value="REGULATORY COMPONENTS OF SENSORY TRANSDUCTION SYSTEM"/>
    <property type="match status" value="1"/>
</dbReference>
<dbReference type="Gene3D" id="3.30.70.270">
    <property type="match status" value="1"/>
</dbReference>
<proteinExistence type="predicted"/>
<sequence length="1001" mass="111682">MLSKLTVGFRLALLYALTLALACGICAPAAWAISPAEFVRFDIADFSNDQSNISGIQVITEDSHGFIWAGGENGLAHFTGQRATIYRSAVGNSNSIAGNFVRDLLFEDDNILWVATANGLSRFDIRSQQFSQFNKSNGFLPGNDVSSLERLNNQLIIGTTSGVAVLNLATLERVTPPFLNNLDPNFHVESMAQQGTNLWLGSTRGLAKIDLQSHQATLYDHDTRDPNNPKKLPYMDAFSLFPQHGTLWVGSMEGGLYQQDIATETFIKLPEHIQKKIGLSVVSVSGNSTEDIWAATDFNGLWHINSRTLETRHYPYDPSIEGSIHNNKPRATYTDKKGNFWVGTFSGILNFHYRGLERGKRLFKESTLQPGLADNSILSILERENDIWVGTEGGLSRLSKAGEPLRNFTPENTPQLTVTAALSLANGIGNDIWVGTWAGGLLHYNIDTDTWKTYNTHSATNPIHSDHIWALERDKKDNLWLGTHNNGVNKIHLPTGKINHYPPAPFRQGGFPWEMVRDIETDASGNVWFATFKGLARYRENTDDFEVYSHDTGNDNSLKGEQFLALLAHSNGELWVGSRSNGISIFNPISQQYRHIGLAQGLPAITANAIIEDRDHNIWVATPNGVAVIKAGTDKVDRVFKKYDGLASNIYYRNSSTVLSDGTLALGGKEGLALFKPQLLKIFRISPPPIITGISINFTKSMPHLLTYQANKDQPLILNFDQNTIGFDFALSNYYHPQLNQFSYRLVGFDDTWRSLENTHQAYFTNLPDGHYIFEVRAKSADSIWGQASSQVFFSIRPPLMRSWWAYIIYVIVLYSIIIAVKKYLAIVATSSVYQRLSIIDTLTELPNRLAINQTVERWHSKHTPYSVLVIDLDFFKRVNDTYGHEAGDKLLKDFSEIAKNALPDDGKLGRWGGEEFIVILKEYNSRNTQAVGETLCKSTEATTFTFGDVVIPLTISIGGATLEPDESFTKVFQRADEALYHAKHHGRNQVAMATSTTHLS</sequence>
<dbReference type="InterPro" id="IPR043128">
    <property type="entry name" value="Rev_trsase/Diguanyl_cyclase"/>
</dbReference>
<dbReference type="FunFam" id="3.30.70.270:FF:000001">
    <property type="entry name" value="Diguanylate cyclase domain protein"/>
    <property type="match status" value="1"/>
</dbReference>
<feature type="signal peptide" evidence="5">
    <location>
        <begin position="1"/>
        <end position="32"/>
    </location>
</feature>
<feature type="transmembrane region" description="Helical" evidence="4">
    <location>
        <begin position="804"/>
        <end position="821"/>
    </location>
</feature>
<organism evidence="7 8">
    <name type="scientific">Marinagarivorans cellulosilyticus</name>
    <dbReference type="NCBI Taxonomy" id="2721545"/>
    <lineage>
        <taxon>Bacteria</taxon>
        <taxon>Pseudomonadati</taxon>
        <taxon>Pseudomonadota</taxon>
        <taxon>Gammaproteobacteria</taxon>
        <taxon>Cellvibrionales</taxon>
        <taxon>Cellvibrionaceae</taxon>
        <taxon>Marinagarivorans</taxon>
    </lineage>
</organism>
<dbReference type="PROSITE" id="PS50887">
    <property type="entry name" value="GGDEF"/>
    <property type="match status" value="1"/>
</dbReference>
<keyword evidence="5" id="KW-0732">Signal</keyword>
<dbReference type="Pfam" id="PF07495">
    <property type="entry name" value="Y_Y_Y"/>
    <property type="match status" value="1"/>
</dbReference>
<evidence type="ECO:0000313" key="8">
    <source>
        <dbReference type="Proteomes" id="UP001320119"/>
    </source>
</evidence>
<dbReference type="Pfam" id="PF07494">
    <property type="entry name" value="Reg_prop"/>
    <property type="match status" value="1"/>
</dbReference>
<feature type="domain" description="GGDEF" evidence="6">
    <location>
        <begin position="864"/>
        <end position="996"/>
    </location>
</feature>
<dbReference type="Gene3D" id="2.130.10.10">
    <property type="entry name" value="YVTN repeat-like/Quinoprotein amine dehydrogenase"/>
    <property type="match status" value="3"/>
</dbReference>
<dbReference type="Proteomes" id="UP001320119">
    <property type="component" value="Chromosome"/>
</dbReference>
<dbReference type="EC" id="2.7.7.65" evidence="2"/>
<dbReference type="InterPro" id="IPR050469">
    <property type="entry name" value="Diguanylate_Cyclase"/>
</dbReference>
<keyword evidence="4" id="KW-0472">Membrane</keyword>
<dbReference type="RefSeq" id="WP_236985057.1">
    <property type="nucleotide sequence ID" value="NZ_AP023086.1"/>
</dbReference>
<comment type="cofactor">
    <cofactor evidence="1">
        <name>Mg(2+)</name>
        <dbReference type="ChEBI" id="CHEBI:18420"/>
    </cofactor>
</comment>
<keyword evidence="8" id="KW-1185">Reference proteome</keyword>
<comment type="catalytic activity">
    <reaction evidence="3">
        <text>2 GTP = 3',3'-c-di-GMP + 2 diphosphate</text>
        <dbReference type="Rhea" id="RHEA:24898"/>
        <dbReference type="ChEBI" id="CHEBI:33019"/>
        <dbReference type="ChEBI" id="CHEBI:37565"/>
        <dbReference type="ChEBI" id="CHEBI:58805"/>
        <dbReference type="EC" id="2.7.7.65"/>
    </reaction>
</comment>
<feature type="chain" id="PRO_5042893522" description="diguanylate cyclase" evidence="5">
    <location>
        <begin position="33"/>
        <end position="1001"/>
    </location>
</feature>
<evidence type="ECO:0000259" key="6">
    <source>
        <dbReference type="PROSITE" id="PS50887"/>
    </source>
</evidence>
<dbReference type="CDD" id="cd01949">
    <property type="entry name" value="GGDEF"/>
    <property type="match status" value="1"/>
</dbReference>
<evidence type="ECO:0000256" key="5">
    <source>
        <dbReference type="SAM" id="SignalP"/>
    </source>
</evidence>
<accession>A0AAN1WLH2</accession>
<gene>
    <name evidence="7" type="ORF">MARGE09_P3972</name>
</gene>
<dbReference type="InterPro" id="IPR015943">
    <property type="entry name" value="WD40/YVTN_repeat-like_dom_sf"/>
</dbReference>
<dbReference type="InterPro" id="IPR029787">
    <property type="entry name" value="Nucleotide_cyclase"/>
</dbReference>
<keyword evidence="4" id="KW-1133">Transmembrane helix</keyword>
<dbReference type="SMART" id="SM00267">
    <property type="entry name" value="GGDEF"/>
    <property type="match status" value="1"/>
</dbReference>
<dbReference type="Gene3D" id="2.60.40.10">
    <property type="entry name" value="Immunoglobulins"/>
    <property type="match status" value="1"/>
</dbReference>
<protein>
    <recommendedName>
        <fullName evidence="2">diguanylate cyclase</fullName>
        <ecNumber evidence="2">2.7.7.65</ecNumber>
    </recommendedName>
</protein>
<reference evidence="7 8" key="1">
    <citation type="journal article" date="2022" name="IScience">
        <title>An ultrasensitive nanofiber-based assay for enzymatic hydrolysis and deep-sea microbial degradation of cellulose.</title>
        <authorList>
            <person name="Tsudome M."/>
            <person name="Tachioka M."/>
            <person name="Miyazaki M."/>
            <person name="Uchimura K."/>
            <person name="Tsuda M."/>
            <person name="Takaki Y."/>
            <person name="Deguchi S."/>
        </authorList>
    </citation>
    <scope>NUCLEOTIDE SEQUENCE [LARGE SCALE GENOMIC DNA]</scope>
    <source>
        <strain evidence="7 8">GE09</strain>
    </source>
</reference>
<evidence type="ECO:0000256" key="1">
    <source>
        <dbReference type="ARBA" id="ARBA00001946"/>
    </source>
</evidence>
<evidence type="ECO:0000313" key="7">
    <source>
        <dbReference type="EMBL" id="BCD99770.1"/>
    </source>
</evidence>
<dbReference type="Pfam" id="PF00990">
    <property type="entry name" value="GGDEF"/>
    <property type="match status" value="1"/>
</dbReference>
<dbReference type="SUPFAM" id="SSF55073">
    <property type="entry name" value="Nucleotide cyclase"/>
    <property type="match status" value="1"/>
</dbReference>